<dbReference type="AlphaFoldDB" id="A0A1V4KVZ9"/>
<proteinExistence type="predicted"/>
<organism evidence="2 3">
    <name type="scientific">Patagioenas fasciata monilis</name>
    <dbReference type="NCBI Taxonomy" id="372326"/>
    <lineage>
        <taxon>Eukaryota</taxon>
        <taxon>Metazoa</taxon>
        <taxon>Chordata</taxon>
        <taxon>Craniata</taxon>
        <taxon>Vertebrata</taxon>
        <taxon>Euteleostomi</taxon>
        <taxon>Archelosauria</taxon>
        <taxon>Archosauria</taxon>
        <taxon>Dinosauria</taxon>
        <taxon>Saurischia</taxon>
        <taxon>Theropoda</taxon>
        <taxon>Coelurosauria</taxon>
        <taxon>Aves</taxon>
        <taxon>Neognathae</taxon>
        <taxon>Neoaves</taxon>
        <taxon>Columbimorphae</taxon>
        <taxon>Columbiformes</taxon>
        <taxon>Columbidae</taxon>
        <taxon>Patagioenas</taxon>
    </lineage>
</organism>
<comment type="caution">
    <text evidence="2">The sequence shown here is derived from an EMBL/GenBank/DDBJ whole genome shotgun (WGS) entry which is preliminary data.</text>
</comment>
<sequence>MNVVQQDPFLTLSHAAEYVINCTQSIESSLPTHEQRFRKELNWKREFSSCGVECEKRFLSDFHPVLGSQIHRGWKEPLSIIDVPEDHDTSLTGKHRCCSRRCLPQLLLILQPHSPTAFSCHSLGRSSRFDGFWDQHVHGTGNTLEVLLIVRLPEQERLKSKKMPPHSRFLRSGPLSSSAQKPREPREGWVLGTVRSCCHFLVLDTSESSRTNHHSGIKGNFSKLFVQQRASLVDITQYLMVSDHGAVSAGARSGTHDGFGVNFLS</sequence>
<keyword evidence="3" id="KW-1185">Reference proteome</keyword>
<evidence type="ECO:0000313" key="2">
    <source>
        <dbReference type="EMBL" id="OPJ88471.1"/>
    </source>
</evidence>
<name>A0A1V4KVZ9_PATFA</name>
<dbReference type="Proteomes" id="UP000190648">
    <property type="component" value="Unassembled WGS sequence"/>
</dbReference>
<feature type="compositionally biased region" description="Basic residues" evidence="1">
    <location>
        <begin position="160"/>
        <end position="169"/>
    </location>
</feature>
<protein>
    <submittedName>
        <fullName evidence="2">Uncharacterized protein</fullName>
    </submittedName>
</protein>
<evidence type="ECO:0000256" key="1">
    <source>
        <dbReference type="SAM" id="MobiDB-lite"/>
    </source>
</evidence>
<evidence type="ECO:0000313" key="3">
    <source>
        <dbReference type="Proteomes" id="UP000190648"/>
    </source>
</evidence>
<gene>
    <name evidence="2" type="ORF">AV530_003025</name>
</gene>
<reference evidence="2 3" key="1">
    <citation type="submission" date="2016-02" db="EMBL/GenBank/DDBJ databases">
        <title>Band-tailed pigeon sequencing and assembly.</title>
        <authorList>
            <person name="Soares A.E."/>
            <person name="Novak B.J."/>
            <person name="Rice E.S."/>
            <person name="O'Connell B."/>
            <person name="Chang D."/>
            <person name="Weber S."/>
            <person name="Shapiro B."/>
        </authorList>
    </citation>
    <scope>NUCLEOTIDE SEQUENCE [LARGE SCALE GENOMIC DNA]</scope>
    <source>
        <strain evidence="2">BTP2013</strain>
        <tissue evidence="2">Blood</tissue>
    </source>
</reference>
<dbReference type="EMBL" id="LSYS01001520">
    <property type="protein sequence ID" value="OPJ88471.1"/>
    <property type="molecule type" value="Genomic_DNA"/>
</dbReference>
<feature type="region of interest" description="Disordered" evidence="1">
    <location>
        <begin position="160"/>
        <end position="184"/>
    </location>
</feature>
<accession>A0A1V4KVZ9</accession>